<evidence type="ECO:0000313" key="2">
    <source>
        <dbReference type="EMBL" id="MFB2838965.1"/>
    </source>
</evidence>
<dbReference type="EMBL" id="JBHFNT010000288">
    <property type="protein sequence ID" value="MFB2838965.1"/>
    <property type="molecule type" value="Genomic_DNA"/>
</dbReference>
<dbReference type="RefSeq" id="WP_413281254.1">
    <property type="nucleotide sequence ID" value="NZ_JBHFNT010000288.1"/>
</dbReference>
<feature type="domain" description="Restriction endonuclease type IV Mrr" evidence="1">
    <location>
        <begin position="37"/>
        <end position="148"/>
    </location>
</feature>
<keyword evidence="3" id="KW-1185">Reference proteome</keyword>
<dbReference type="InterPro" id="IPR007560">
    <property type="entry name" value="Restrct_endonuc_IV_Mrr"/>
</dbReference>
<evidence type="ECO:0000259" key="1">
    <source>
        <dbReference type="Pfam" id="PF04471"/>
    </source>
</evidence>
<organism evidence="2 3">
    <name type="scientific">Floridaenema evergladense BLCC-F167</name>
    <dbReference type="NCBI Taxonomy" id="3153639"/>
    <lineage>
        <taxon>Bacteria</taxon>
        <taxon>Bacillati</taxon>
        <taxon>Cyanobacteriota</taxon>
        <taxon>Cyanophyceae</taxon>
        <taxon>Oscillatoriophycideae</taxon>
        <taxon>Aerosakkonematales</taxon>
        <taxon>Aerosakkonemataceae</taxon>
        <taxon>Floridanema</taxon>
        <taxon>Floridanema evergladense</taxon>
    </lineage>
</organism>
<gene>
    <name evidence="2" type="ORF">ACE1CA_31125</name>
</gene>
<dbReference type="GO" id="GO:0004519">
    <property type="term" value="F:endonuclease activity"/>
    <property type="evidence" value="ECO:0007669"/>
    <property type="project" value="UniProtKB-KW"/>
</dbReference>
<comment type="caution">
    <text evidence="2">The sequence shown here is derived from an EMBL/GenBank/DDBJ whole genome shotgun (WGS) entry which is preliminary data.</text>
</comment>
<evidence type="ECO:0000313" key="3">
    <source>
        <dbReference type="Proteomes" id="UP001576780"/>
    </source>
</evidence>
<keyword evidence="2" id="KW-0255">Endonuclease</keyword>
<keyword evidence="2" id="KW-0540">Nuclease</keyword>
<dbReference type="SUPFAM" id="SSF52980">
    <property type="entry name" value="Restriction endonuclease-like"/>
    <property type="match status" value="1"/>
</dbReference>
<dbReference type="Proteomes" id="UP001576780">
    <property type="component" value="Unassembled WGS sequence"/>
</dbReference>
<protein>
    <submittedName>
        <fullName evidence="2">Restriction endonuclease</fullName>
        <ecNumber evidence="2">3.1.21.-</ecNumber>
    </submittedName>
</protein>
<proteinExistence type="predicted"/>
<keyword evidence="2" id="KW-0378">Hydrolase</keyword>
<dbReference type="GO" id="GO:0016787">
    <property type="term" value="F:hydrolase activity"/>
    <property type="evidence" value="ECO:0007669"/>
    <property type="project" value="UniProtKB-KW"/>
</dbReference>
<dbReference type="Pfam" id="PF04471">
    <property type="entry name" value="Mrr_cat"/>
    <property type="match status" value="1"/>
</dbReference>
<sequence length="182" mass="20696">MTTGTEYEARIKTYNWKELVDLWSQIESGNTPGWQPGKALEYLILRTFQLEGYDVTWPYSVRIDGEELEQIDGVIYNSGLACLVECKDTAERANIEPIAKLRNQLQRRPVTVIGSIFSRCGFTESATNLARFISPQTILLWGGDEIAYAIQNQCISMALVKKYRFCIERGLPDYNITVEGLL</sequence>
<accession>A0ABV4WV68</accession>
<reference evidence="2 3" key="1">
    <citation type="submission" date="2024-09" db="EMBL/GenBank/DDBJ databases">
        <title>Floridaenema gen nov. (Aerosakkonemataceae, Aerosakkonematales ord. nov., Cyanobacteria) from benthic tropical and subtropical fresh waters, with the description of four new species.</title>
        <authorList>
            <person name="Moretto J.A."/>
            <person name="Berthold D.E."/>
            <person name="Lefler F.W."/>
            <person name="Huang I.-S."/>
            <person name="Laughinghouse H. IV."/>
        </authorList>
    </citation>
    <scope>NUCLEOTIDE SEQUENCE [LARGE SCALE GENOMIC DNA]</scope>
    <source>
        <strain evidence="2 3">BLCC-F167</strain>
    </source>
</reference>
<dbReference type="EC" id="3.1.21.-" evidence="2"/>
<dbReference type="InterPro" id="IPR011335">
    <property type="entry name" value="Restrct_endonuc-II-like"/>
</dbReference>
<name>A0ABV4WV68_9CYAN</name>